<reference evidence="2" key="1">
    <citation type="submission" date="2020-03" db="EMBL/GenBank/DDBJ databases">
        <authorList>
            <person name="Weist P."/>
        </authorList>
    </citation>
    <scope>NUCLEOTIDE SEQUENCE</scope>
</reference>
<dbReference type="AlphaFoldDB" id="A0A9N7YA12"/>
<name>A0A9N7YA12_PLEPL</name>
<evidence type="ECO:0000313" key="3">
    <source>
        <dbReference type="Proteomes" id="UP001153269"/>
    </source>
</evidence>
<evidence type="ECO:0000256" key="1">
    <source>
        <dbReference type="SAM" id="MobiDB-lite"/>
    </source>
</evidence>
<dbReference type="EMBL" id="CADEAL010000322">
    <property type="protein sequence ID" value="CAB1418397.1"/>
    <property type="molecule type" value="Genomic_DNA"/>
</dbReference>
<proteinExistence type="predicted"/>
<feature type="region of interest" description="Disordered" evidence="1">
    <location>
        <begin position="177"/>
        <end position="259"/>
    </location>
</feature>
<keyword evidence="3" id="KW-1185">Reference proteome</keyword>
<gene>
    <name evidence="2" type="ORF">PLEPLA_LOCUS6223</name>
</gene>
<accession>A0A9N7YA12</accession>
<protein>
    <submittedName>
        <fullName evidence="2">Uncharacterized protein</fullName>
    </submittedName>
</protein>
<sequence>SSHSHLSAYPLLANQAMYNGNQWTGEACSDSRDRVWERHLKPATVNFRSPEANQTAAVVESLIEELARASTRGPPALPSKEPMVRASSIEAFTQATERAGGQGPFIGVPVAKLGKHLQELTVWSTSCSRALVAQLPATLSHLLRFLPAQHQSWFSVLERIGMRHFWAASHEDFPAMPEESQQYLRGPSKVDGTDSPAAVPPLRRSESIKLKRRKPALGDRASSHQQPDWARNGRAACRHTDGDGSQARRAGSGRAEGSC</sequence>
<feature type="non-terminal residue" evidence="2">
    <location>
        <position position="1"/>
    </location>
</feature>
<comment type="caution">
    <text evidence="2">The sequence shown here is derived from an EMBL/GenBank/DDBJ whole genome shotgun (WGS) entry which is preliminary data.</text>
</comment>
<organism evidence="2 3">
    <name type="scientific">Pleuronectes platessa</name>
    <name type="common">European plaice</name>
    <dbReference type="NCBI Taxonomy" id="8262"/>
    <lineage>
        <taxon>Eukaryota</taxon>
        <taxon>Metazoa</taxon>
        <taxon>Chordata</taxon>
        <taxon>Craniata</taxon>
        <taxon>Vertebrata</taxon>
        <taxon>Euteleostomi</taxon>
        <taxon>Actinopterygii</taxon>
        <taxon>Neopterygii</taxon>
        <taxon>Teleostei</taxon>
        <taxon>Neoteleostei</taxon>
        <taxon>Acanthomorphata</taxon>
        <taxon>Carangaria</taxon>
        <taxon>Pleuronectiformes</taxon>
        <taxon>Pleuronectoidei</taxon>
        <taxon>Pleuronectidae</taxon>
        <taxon>Pleuronectes</taxon>
    </lineage>
</organism>
<dbReference type="Proteomes" id="UP001153269">
    <property type="component" value="Unassembled WGS sequence"/>
</dbReference>
<evidence type="ECO:0000313" key="2">
    <source>
        <dbReference type="EMBL" id="CAB1418397.1"/>
    </source>
</evidence>